<dbReference type="PANTHER" id="PTHR23513:SF6">
    <property type="entry name" value="MAJOR FACILITATOR SUPERFAMILY ASSOCIATED DOMAIN-CONTAINING PROTEIN"/>
    <property type="match status" value="1"/>
</dbReference>
<keyword evidence="3 7" id="KW-0812">Transmembrane</keyword>
<comment type="caution">
    <text evidence="8">The sequence shown here is derived from an EMBL/GenBank/DDBJ whole genome shotgun (WGS) entry which is preliminary data.</text>
</comment>
<keyword evidence="2" id="KW-1003">Cell membrane</keyword>
<feature type="region of interest" description="Disordered" evidence="6">
    <location>
        <begin position="409"/>
        <end position="438"/>
    </location>
</feature>
<dbReference type="Proteomes" id="UP001225356">
    <property type="component" value="Unassembled WGS sequence"/>
</dbReference>
<feature type="transmembrane region" description="Helical" evidence="7">
    <location>
        <begin position="12"/>
        <end position="41"/>
    </location>
</feature>
<evidence type="ECO:0000256" key="4">
    <source>
        <dbReference type="ARBA" id="ARBA00022989"/>
    </source>
</evidence>
<organism evidence="8 9">
    <name type="scientific">Streptosporangium lutulentum</name>
    <dbReference type="NCBI Taxonomy" id="1461250"/>
    <lineage>
        <taxon>Bacteria</taxon>
        <taxon>Bacillati</taxon>
        <taxon>Actinomycetota</taxon>
        <taxon>Actinomycetes</taxon>
        <taxon>Streptosporangiales</taxon>
        <taxon>Streptosporangiaceae</taxon>
        <taxon>Streptosporangium</taxon>
    </lineage>
</organism>
<evidence type="ECO:0000313" key="8">
    <source>
        <dbReference type="EMBL" id="MDP9848771.1"/>
    </source>
</evidence>
<feature type="transmembrane region" description="Helical" evidence="7">
    <location>
        <begin position="146"/>
        <end position="164"/>
    </location>
</feature>
<feature type="transmembrane region" description="Helical" evidence="7">
    <location>
        <begin position="355"/>
        <end position="377"/>
    </location>
</feature>
<reference evidence="8 9" key="1">
    <citation type="submission" date="2023-07" db="EMBL/GenBank/DDBJ databases">
        <title>Sequencing the genomes of 1000 actinobacteria strains.</title>
        <authorList>
            <person name="Klenk H.-P."/>
        </authorList>
    </citation>
    <scope>NUCLEOTIDE SEQUENCE [LARGE SCALE GENOMIC DNA]</scope>
    <source>
        <strain evidence="8 9">DSM 46740</strain>
    </source>
</reference>
<keyword evidence="9" id="KW-1185">Reference proteome</keyword>
<dbReference type="InterPro" id="IPR036259">
    <property type="entry name" value="MFS_trans_sf"/>
</dbReference>
<feature type="transmembrane region" description="Helical" evidence="7">
    <location>
        <begin position="83"/>
        <end position="107"/>
    </location>
</feature>
<feature type="transmembrane region" description="Helical" evidence="7">
    <location>
        <begin position="53"/>
        <end position="76"/>
    </location>
</feature>
<keyword evidence="5 7" id="KW-0472">Membrane</keyword>
<feature type="transmembrane region" description="Helical" evidence="7">
    <location>
        <begin position="290"/>
        <end position="308"/>
    </location>
</feature>
<feature type="transmembrane region" description="Helical" evidence="7">
    <location>
        <begin position="262"/>
        <end position="281"/>
    </location>
</feature>
<dbReference type="EMBL" id="JAUSQU010000001">
    <property type="protein sequence ID" value="MDP9848771.1"/>
    <property type="molecule type" value="Genomic_DNA"/>
</dbReference>
<feature type="transmembrane region" description="Helical" evidence="7">
    <location>
        <begin position="176"/>
        <end position="194"/>
    </location>
</feature>
<evidence type="ECO:0000256" key="7">
    <source>
        <dbReference type="SAM" id="Phobius"/>
    </source>
</evidence>
<evidence type="ECO:0008006" key="10">
    <source>
        <dbReference type="Google" id="ProtNLM"/>
    </source>
</evidence>
<evidence type="ECO:0000256" key="2">
    <source>
        <dbReference type="ARBA" id="ARBA00022475"/>
    </source>
</evidence>
<sequence>MISPSLFRQRHFLLFVGGSAGSWATVYVQSSVYAFLILALTEGPFLFGSVGSVFGWTSMGGDLLPLLLALPLGVLIDRVRRRSVLVAMSLLGAVLLASVPVATWLGVATWPHVALVGVIIGMLQGTSIAHDAYLPTVVGRDRLVSANTVLTVAPMIVLPGAMLASDRLMGDSPAPVLLVAAVVLAVSALLLRGIDAPEEPSGPRSGLRRELAEGVRFTLTHPVLRAIALCLVLPALFEEVIEAAIRETAQAAILAHRIDPGWPALAGFAASLAVLLPVVLLHRRIGVLRLAWLTALVTPPFALLSTLADTAWGALWYEISMIVPRAGWAIVAVALLSHRQVITPDRLLGRTGGTLLLLIGLAELAGDLLGALAGPLIRGWGPPPLLALGVAGTLAAAVPLLRVRHLAEPAPSPTASSPGTTAPAHDIIGSVDPDRETR</sequence>
<evidence type="ECO:0000256" key="3">
    <source>
        <dbReference type="ARBA" id="ARBA00022692"/>
    </source>
</evidence>
<gene>
    <name evidence="8" type="ORF">J2853_007982</name>
</gene>
<evidence type="ECO:0000256" key="5">
    <source>
        <dbReference type="ARBA" id="ARBA00023136"/>
    </source>
</evidence>
<evidence type="ECO:0000256" key="1">
    <source>
        <dbReference type="ARBA" id="ARBA00004651"/>
    </source>
</evidence>
<protein>
    <recommendedName>
        <fullName evidence="10">MFS transporter</fullName>
    </recommendedName>
</protein>
<comment type="subcellular location">
    <subcellularLocation>
        <location evidence="1">Cell membrane</location>
        <topology evidence="1">Multi-pass membrane protein</topology>
    </subcellularLocation>
</comment>
<name>A0ABT9QPS7_9ACTN</name>
<accession>A0ABT9QPS7</accession>
<evidence type="ECO:0000256" key="6">
    <source>
        <dbReference type="SAM" id="MobiDB-lite"/>
    </source>
</evidence>
<dbReference type="SUPFAM" id="SSF103473">
    <property type="entry name" value="MFS general substrate transporter"/>
    <property type="match status" value="1"/>
</dbReference>
<dbReference type="PANTHER" id="PTHR23513">
    <property type="entry name" value="INTEGRAL MEMBRANE EFFLUX PROTEIN-RELATED"/>
    <property type="match status" value="1"/>
</dbReference>
<keyword evidence="4 7" id="KW-1133">Transmembrane helix</keyword>
<feature type="compositionally biased region" description="Low complexity" evidence="6">
    <location>
        <begin position="413"/>
        <end position="424"/>
    </location>
</feature>
<evidence type="ECO:0000313" key="9">
    <source>
        <dbReference type="Proteomes" id="UP001225356"/>
    </source>
</evidence>
<dbReference type="RefSeq" id="WP_307566266.1">
    <property type="nucleotide sequence ID" value="NZ_JAUSQU010000001.1"/>
</dbReference>
<feature type="transmembrane region" description="Helical" evidence="7">
    <location>
        <begin position="113"/>
        <end position="134"/>
    </location>
</feature>
<feature type="transmembrane region" description="Helical" evidence="7">
    <location>
        <begin position="383"/>
        <end position="401"/>
    </location>
</feature>
<feature type="transmembrane region" description="Helical" evidence="7">
    <location>
        <begin position="314"/>
        <end position="335"/>
    </location>
</feature>
<dbReference type="Gene3D" id="1.20.1250.20">
    <property type="entry name" value="MFS general substrate transporter like domains"/>
    <property type="match status" value="1"/>
</dbReference>
<feature type="transmembrane region" description="Helical" evidence="7">
    <location>
        <begin position="215"/>
        <end position="237"/>
    </location>
</feature>
<proteinExistence type="predicted"/>